<dbReference type="InterPro" id="IPR045584">
    <property type="entry name" value="Pilin-like"/>
</dbReference>
<dbReference type="EMBL" id="CP036276">
    <property type="protein sequence ID" value="QDU44465.1"/>
    <property type="molecule type" value="Genomic_DNA"/>
</dbReference>
<dbReference type="SUPFAM" id="SSF54523">
    <property type="entry name" value="Pili subunits"/>
    <property type="match status" value="1"/>
</dbReference>
<keyword evidence="1" id="KW-0812">Transmembrane</keyword>
<dbReference type="NCBIfam" id="TIGR04294">
    <property type="entry name" value="pre_pil_HX9DG"/>
    <property type="match status" value="1"/>
</dbReference>
<keyword evidence="4" id="KW-1185">Reference proteome</keyword>
<evidence type="ECO:0000313" key="3">
    <source>
        <dbReference type="EMBL" id="QDU44465.1"/>
    </source>
</evidence>
<dbReference type="InterPro" id="IPR011453">
    <property type="entry name" value="DUF1559"/>
</dbReference>
<dbReference type="AlphaFoldDB" id="A0A517ZPQ2"/>
<dbReference type="Pfam" id="PF07963">
    <property type="entry name" value="N_methyl"/>
    <property type="match status" value="1"/>
</dbReference>
<reference evidence="3 4" key="1">
    <citation type="submission" date="2019-02" db="EMBL/GenBank/DDBJ databases">
        <title>Deep-cultivation of Planctomycetes and their phenomic and genomic characterization uncovers novel biology.</title>
        <authorList>
            <person name="Wiegand S."/>
            <person name="Jogler M."/>
            <person name="Boedeker C."/>
            <person name="Pinto D."/>
            <person name="Vollmers J."/>
            <person name="Rivas-Marin E."/>
            <person name="Kohn T."/>
            <person name="Peeters S.H."/>
            <person name="Heuer A."/>
            <person name="Rast P."/>
            <person name="Oberbeckmann S."/>
            <person name="Bunk B."/>
            <person name="Jeske O."/>
            <person name="Meyerdierks A."/>
            <person name="Storesund J.E."/>
            <person name="Kallscheuer N."/>
            <person name="Luecker S."/>
            <person name="Lage O.M."/>
            <person name="Pohl T."/>
            <person name="Merkel B.J."/>
            <person name="Hornburger P."/>
            <person name="Mueller R.-W."/>
            <person name="Bruemmer F."/>
            <person name="Labrenz M."/>
            <person name="Spormann A.M."/>
            <person name="Op den Camp H."/>
            <person name="Overmann J."/>
            <person name="Amann R."/>
            <person name="Jetten M.S.M."/>
            <person name="Mascher T."/>
            <person name="Medema M.H."/>
            <person name="Devos D.P."/>
            <person name="Kaster A.-K."/>
            <person name="Ovreas L."/>
            <person name="Rohde M."/>
            <person name="Galperin M.Y."/>
            <person name="Jogler C."/>
        </authorList>
    </citation>
    <scope>NUCLEOTIDE SEQUENCE [LARGE SCALE GENOMIC DNA]</scope>
    <source>
        <strain evidence="3 4">Mal52</strain>
    </source>
</reference>
<proteinExistence type="predicted"/>
<dbReference type="Pfam" id="PF07596">
    <property type="entry name" value="SBP_bac_10"/>
    <property type="match status" value="1"/>
</dbReference>
<evidence type="ECO:0000256" key="1">
    <source>
        <dbReference type="SAM" id="Phobius"/>
    </source>
</evidence>
<dbReference type="Gene3D" id="3.30.700.10">
    <property type="entry name" value="Glycoprotein, Type 4 Pilin"/>
    <property type="match status" value="1"/>
</dbReference>
<sequence>MMHVVDVLNAKFGGASMSRRSSACGGHECERIEYFRRRGFTLTELLVIIGIIVVLIALLLPNVRQAREAARRTHCRNNLKNIGLALYNYHDVYGSFPPTYTVDADGKPLHSWRMLILPYSQKGTVYDRTDFSKPWDDPANTEVAAMLEPIYACPTTIITPDHTSYLAVVTPESCLRPLASLSIPEITDGTSNTIMVAEVPVKYAVPWMAPQDADEHMVLSPKPEDDLHHTGGSFHLFADGSVQFISSETETATLRGLITPAGGEGTDSF</sequence>
<dbReference type="Proteomes" id="UP000319383">
    <property type="component" value="Chromosome"/>
</dbReference>
<dbReference type="InterPro" id="IPR012902">
    <property type="entry name" value="N_methyl_site"/>
</dbReference>
<accession>A0A517ZPQ2</accession>
<name>A0A517ZPQ2_9PLAN</name>
<dbReference type="KEGG" id="sdyn:Mal52_29470"/>
<evidence type="ECO:0000259" key="2">
    <source>
        <dbReference type="Pfam" id="PF07596"/>
    </source>
</evidence>
<feature type="transmembrane region" description="Helical" evidence="1">
    <location>
        <begin position="45"/>
        <end position="63"/>
    </location>
</feature>
<dbReference type="PANTHER" id="PTHR30093">
    <property type="entry name" value="GENERAL SECRETION PATHWAY PROTEIN G"/>
    <property type="match status" value="1"/>
</dbReference>
<keyword evidence="1" id="KW-0472">Membrane</keyword>
<organism evidence="3 4">
    <name type="scientific">Symmachiella dynata</name>
    <dbReference type="NCBI Taxonomy" id="2527995"/>
    <lineage>
        <taxon>Bacteria</taxon>
        <taxon>Pseudomonadati</taxon>
        <taxon>Planctomycetota</taxon>
        <taxon>Planctomycetia</taxon>
        <taxon>Planctomycetales</taxon>
        <taxon>Planctomycetaceae</taxon>
        <taxon>Symmachiella</taxon>
    </lineage>
</organism>
<gene>
    <name evidence="3" type="ORF">Mal52_29470</name>
</gene>
<feature type="domain" description="DUF1559" evidence="2">
    <location>
        <begin position="65"/>
        <end position="157"/>
    </location>
</feature>
<keyword evidence="1" id="KW-1133">Transmembrane helix</keyword>
<dbReference type="PANTHER" id="PTHR30093:SF2">
    <property type="entry name" value="TYPE II SECRETION SYSTEM PROTEIN H"/>
    <property type="match status" value="1"/>
</dbReference>
<evidence type="ECO:0000313" key="4">
    <source>
        <dbReference type="Proteomes" id="UP000319383"/>
    </source>
</evidence>
<dbReference type="InterPro" id="IPR027558">
    <property type="entry name" value="Pre_pil_HX9DG_C"/>
</dbReference>
<protein>
    <recommendedName>
        <fullName evidence="2">DUF1559 domain-containing protein</fullName>
    </recommendedName>
</protein>